<dbReference type="InterPro" id="IPR014327">
    <property type="entry name" value="RNA_pol_sigma70_bacteroid"/>
</dbReference>
<keyword evidence="2" id="KW-0805">Transcription regulation</keyword>
<evidence type="ECO:0000256" key="1">
    <source>
        <dbReference type="ARBA" id="ARBA00010641"/>
    </source>
</evidence>
<dbReference type="Gene3D" id="1.10.10.10">
    <property type="entry name" value="Winged helix-like DNA-binding domain superfamily/Winged helix DNA-binding domain"/>
    <property type="match status" value="1"/>
</dbReference>
<dbReference type="NCBIfam" id="TIGR02985">
    <property type="entry name" value="Sig70_bacteroi1"/>
    <property type="match status" value="1"/>
</dbReference>
<dbReference type="InterPro" id="IPR013249">
    <property type="entry name" value="RNA_pol_sigma70_r4_t2"/>
</dbReference>
<dbReference type="SUPFAM" id="SSF88946">
    <property type="entry name" value="Sigma2 domain of RNA polymerase sigma factors"/>
    <property type="match status" value="1"/>
</dbReference>
<dbReference type="NCBIfam" id="TIGR02937">
    <property type="entry name" value="sigma70-ECF"/>
    <property type="match status" value="1"/>
</dbReference>
<name>A0ABS0ILM4_9BACT</name>
<keyword evidence="8" id="KW-1185">Reference proteome</keyword>
<feature type="domain" description="RNA polymerase sigma factor 70 region 4 type 2" evidence="6">
    <location>
        <begin position="106"/>
        <end position="156"/>
    </location>
</feature>
<gene>
    <name evidence="7" type="ORF">I2I05_17945</name>
</gene>
<dbReference type="Proteomes" id="UP000597617">
    <property type="component" value="Unassembled WGS sequence"/>
</dbReference>
<comment type="similarity">
    <text evidence="1">Belongs to the sigma-70 factor family. ECF subfamily.</text>
</comment>
<proteinExistence type="inferred from homology"/>
<dbReference type="InterPro" id="IPR013324">
    <property type="entry name" value="RNA_pol_sigma_r3/r4-like"/>
</dbReference>
<evidence type="ECO:0000259" key="6">
    <source>
        <dbReference type="Pfam" id="PF08281"/>
    </source>
</evidence>
<keyword evidence="3" id="KW-0731">Sigma factor</keyword>
<dbReference type="InterPro" id="IPR039425">
    <property type="entry name" value="RNA_pol_sigma-70-like"/>
</dbReference>
<feature type="domain" description="RNA polymerase sigma-70 region 2" evidence="5">
    <location>
        <begin position="10"/>
        <end position="77"/>
    </location>
</feature>
<dbReference type="CDD" id="cd06171">
    <property type="entry name" value="Sigma70_r4"/>
    <property type="match status" value="1"/>
</dbReference>
<evidence type="ECO:0000256" key="4">
    <source>
        <dbReference type="ARBA" id="ARBA00023163"/>
    </source>
</evidence>
<protein>
    <submittedName>
        <fullName evidence="7">RNA polymerase sigma-70 factor</fullName>
    </submittedName>
</protein>
<dbReference type="SUPFAM" id="SSF88659">
    <property type="entry name" value="Sigma3 and sigma4 domains of RNA polymerase sigma factors"/>
    <property type="match status" value="1"/>
</dbReference>
<dbReference type="RefSeq" id="WP_196283632.1">
    <property type="nucleotide sequence ID" value="NZ_JADQDQ010000011.1"/>
</dbReference>
<evidence type="ECO:0000313" key="8">
    <source>
        <dbReference type="Proteomes" id="UP000597617"/>
    </source>
</evidence>
<dbReference type="PANTHER" id="PTHR43133">
    <property type="entry name" value="RNA POLYMERASE ECF-TYPE SIGMA FACTO"/>
    <property type="match status" value="1"/>
</dbReference>
<dbReference type="EMBL" id="JADQDQ010000011">
    <property type="protein sequence ID" value="MBF9239279.1"/>
    <property type="molecule type" value="Genomic_DNA"/>
</dbReference>
<keyword evidence="4" id="KW-0804">Transcription</keyword>
<dbReference type="InterPro" id="IPR007627">
    <property type="entry name" value="RNA_pol_sigma70_r2"/>
</dbReference>
<dbReference type="InterPro" id="IPR036388">
    <property type="entry name" value="WH-like_DNA-bd_sf"/>
</dbReference>
<dbReference type="Gene3D" id="1.10.1740.10">
    <property type="match status" value="1"/>
</dbReference>
<evidence type="ECO:0000259" key="5">
    <source>
        <dbReference type="Pfam" id="PF04542"/>
    </source>
</evidence>
<dbReference type="InterPro" id="IPR013325">
    <property type="entry name" value="RNA_pol_sigma_r2"/>
</dbReference>
<dbReference type="Pfam" id="PF08281">
    <property type="entry name" value="Sigma70_r4_2"/>
    <property type="match status" value="1"/>
</dbReference>
<comment type="caution">
    <text evidence="7">The sequence shown here is derived from an EMBL/GenBank/DDBJ whole genome shotgun (WGS) entry which is preliminary data.</text>
</comment>
<dbReference type="Pfam" id="PF04542">
    <property type="entry name" value="Sigma70_r2"/>
    <property type="match status" value="1"/>
</dbReference>
<evidence type="ECO:0000256" key="2">
    <source>
        <dbReference type="ARBA" id="ARBA00023015"/>
    </source>
</evidence>
<evidence type="ECO:0000256" key="3">
    <source>
        <dbReference type="ARBA" id="ARBA00023082"/>
    </source>
</evidence>
<dbReference type="PANTHER" id="PTHR43133:SF46">
    <property type="entry name" value="RNA POLYMERASE SIGMA-70 FACTOR ECF SUBFAMILY"/>
    <property type="match status" value="1"/>
</dbReference>
<dbReference type="InterPro" id="IPR014284">
    <property type="entry name" value="RNA_pol_sigma-70_dom"/>
</dbReference>
<reference evidence="7 8" key="1">
    <citation type="submission" date="2020-11" db="EMBL/GenBank/DDBJ databases">
        <authorList>
            <person name="Kim M.K."/>
        </authorList>
    </citation>
    <scope>NUCLEOTIDE SEQUENCE [LARGE SCALE GENOMIC DNA]</scope>
    <source>
        <strain evidence="7 8">BT683</strain>
    </source>
</reference>
<organism evidence="7 8">
    <name type="scientific">Hymenobacter jeongseonensis</name>
    <dbReference type="NCBI Taxonomy" id="2791027"/>
    <lineage>
        <taxon>Bacteria</taxon>
        <taxon>Pseudomonadati</taxon>
        <taxon>Bacteroidota</taxon>
        <taxon>Cytophagia</taxon>
        <taxon>Cytophagales</taxon>
        <taxon>Hymenobacteraceae</taxon>
        <taxon>Hymenobacter</taxon>
    </lineage>
</organism>
<evidence type="ECO:0000313" key="7">
    <source>
        <dbReference type="EMBL" id="MBF9239279.1"/>
    </source>
</evidence>
<accession>A0ABS0ILM4</accession>
<sequence>MENTRGFEDLFRREYARLCQRAHRITRDLAVAEDLVQDIFVAFWHQEDRASIASPSAYLYRAVINKALSAATGQQRRSELTAQYGLPRSETTNAGEQALHLADLERQLRQAIASLPPMCQRVFLLSRYEEMSHREIADFLDISPNTVDNHIKKALTILRQALLAGLMLLFISW</sequence>